<feature type="region of interest" description="Disordered" evidence="7">
    <location>
        <begin position="637"/>
        <end position="673"/>
    </location>
</feature>
<dbReference type="Pfam" id="PF02690">
    <property type="entry name" value="Na_Pi_cotrans"/>
    <property type="match status" value="2"/>
</dbReference>
<feature type="transmembrane region" description="Helical" evidence="8">
    <location>
        <begin position="539"/>
        <end position="561"/>
    </location>
</feature>
<name>A0ABM1DTS3_PRICU</name>
<evidence type="ECO:0000313" key="9">
    <source>
        <dbReference type="Proteomes" id="UP000695022"/>
    </source>
</evidence>
<keyword evidence="5 8" id="KW-1133">Transmembrane helix</keyword>
<sequence>MACRDFSKKRLQLPDSPPPEYAESDPVLMMNVMEKEKTAEAIADPVPVLDTAAVCLMHPELVNDRHSVVDLSYPNSYVNDDEDADPWAMPELHDSSIQWSELSAFAKVQRVVVDYVGRSLALVALLYIFICSLDFLSSAFRLIGGKATGEIFNDSEILSNPVTGLMIGVLATVMLQSSSTSTSIVVTMVASGIVDVRRAIPIVMGANIGTSVTNTIVSFAQSQEKNEFRRAFAGATVHDMFNWLSVLILLPMEVATGYLFTLTKAITSSYNLGRQESADREFLTVLTKPFTRLVVQLDKGVIEDIALGVPGATNKSLIKYWCSYETTKSLINATMEQNYTDNSSATLFDYTVEEEVKVGVEPCSFLFHDTGLADEVLGVVLLALSLCMLCSCLVLMVKLLHSMLRGQIATAVKTMVNADFPGPLSHLTGYFAIGVGACMTILVQSSSVFTSALTPLVGIGVVGLERMYPLTLGANIGTTVTGLLAAMASSGARLRSALQIALCHLLFNVSGIALFYPIPVTRRLPIGLAKMLGNTTARYRWFAILYLLAMFVLLPVSVFALTIAGPVALAVVGIPACVVAAFVVVVNVMQAKLPGALPQSLRTWEAFPEWMHSLEPLDRLLARCSCCRRAALQTRTPRPAMTRNDASSRHLLDTSANSSANSSRLPSRNSSHVSLPIRPSLSAINIEQKTAV</sequence>
<dbReference type="RefSeq" id="XP_014663344.1">
    <property type="nucleotide sequence ID" value="XM_014807858.1"/>
</dbReference>
<feature type="transmembrane region" description="Helical" evidence="8">
    <location>
        <begin position="376"/>
        <end position="397"/>
    </location>
</feature>
<feature type="transmembrane region" description="Helical" evidence="8">
    <location>
        <begin position="497"/>
        <end position="518"/>
    </location>
</feature>
<comment type="similarity">
    <text evidence="2">Belongs to the SLC34A transporter family.</text>
</comment>
<evidence type="ECO:0000256" key="3">
    <source>
        <dbReference type="ARBA" id="ARBA00022475"/>
    </source>
</evidence>
<feature type="transmembrane region" description="Helical" evidence="8">
    <location>
        <begin position="470"/>
        <end position="491"/>
    </location>
</feature>
<dbReference type="NCBIfam" id="TIGR01013">
    <property type="entry name" value="2a58"/>
    <property type="match status" value="1"/>
</dbReference>
<reference evidence="10" key="1">
    <citation type="submission" date="2025-08" db="UniProtKB">
        <authorList>
            <consortium name="RefSeq"/>
        </authorList>
    </citation>
    <scope>IDENTIFICATION</scope>
</reference>
<keyword evidence="4 8" id="KW-0812">Transmembrane</keyword>
<accession>A0ABM1DTS3</accession>
<dbReference type="Proteomes" id="UP000695022">
    <property type="component" value="Unplaced"/>
</dbReference>
<evidence type="ECO:0000256" key="2">
    <source>
        <dbReference type="ARBA" id="ARBA00005808"/>
    </source>
</evidence>
<organism evidence="9 10">
    <name type="scientific">Priapulus caudatus</name>
    <name type="common">Priapulid worm</name>
    <dbReference type="NCBI Taxonomy" id="37621"/>
    <lineage>
        <taxon>Eukaryota</taxon>
        <taxon>Metazoa</taxon>
        <taxon>Ecdysozoa</taxon>
        <taxon>Scalidophora</taxon>
        <taxon>Priapulida</taxon>
        <taxon>Priapulimorpha</taxon>
        <taxon>Priapulimorphida</taxon>
        <taxon>Priapulidae</taxon>
        <taxon>Priapulus</taxon>
    </lineage>
</organism>
<dbReference type="InterPro" id="IPR003841">
    <property type="entry name" value="Na/Pi_transpt"/>
</dbReference>
<dbReference type="GeneID" id="106806026"/>
<evidence type="ECO:0000256" key="8">
    <source>
        <dbReference type="SAM" id="Phobius"/>
    </source>
</evidence>
<feature type="region of interest" description="Disordered" evidence="7">
    <location>
        <begin position="1"/>
        <end position="24"/>
    </location>
</feature>
<feature type="transmembrane region" description="Helical" evidence="8">
    <location>
        <begin position="120"/>
        <end position="143"/>
    </location>
</feature>
<evidence type="ECO:0000256" key="6">
    <source>
        <dbReference type="ARBA" id="ARBA00023136"/>
    </source>
</evidence>
<feature type="transmembrane region" description="Helical" evidence="8">
    <location>
        <begin position="430"/>
        <end position="458"/>
    </location>
</feature>
<keyword evidence="9" id="KW-1185">Reference proteome</keyword>
<feature type="transmembrane region" description="Helical" evidence="8">
    <location>
        <begin position="567"/>
        <end position="589"/>
    </location>
</feature>
<evidence type="ECO:0000256" key="1">
    <source>
        <dbReference type="ARBA" id="ARBA00004424"/>
    </source>
</evidence>
<dbReference type="NCBIfam" id="NF037997">
    <property type="entry name" value="Na_Pi_symport"/>
    <property type="match status" value="1"/>
</dbReference>
<proteinExistence type="inferred from homology"/>
<dbReference type="PANTHER" id="PTHR10010">
    <property type="entry name" value="SOLUTE CARRIER FAMILY 34 SODIUM PHOSPHATE , MEMBER 2-RELATED"/>
    <property type="match status" value="1"/>
</dbReference>
<gene>
    <name evidence="10" type="primary">LOC106806026</name>
</gene>
<evidence type="ECO:0000256" key="7">
    <source>
        <dbReference type="SAM" id="MobiDB-lite"/>
    </source>
</evidence>
<keyword evidence="3" id="KW-1003">Cell membrane</keyword>
<protein>
    <submittedName>
        <fullName evidence="10">Sodium-dependent phosphate transport protein 2A-like</fullName>
    </submittedName>
</protein>
<evidence type="ECO:0000256" key="5">
    <source>
        <dbReference type="ARBA" id="ARBA00022989"/>
    </source>
</evidence>
<feature type="transmembrane region" description="Helical" evidence="8">
    <location>
        <begin position="199"/>
        <end position="220"/>
    </location>
</feature>
<comment type="subcellular location">
    <subcellularLocation>
        <location evidence="1">Apical cell membrane</location>
        <topology evidence="1">Multi-pass membrane protein</topology>
    </subcellularLocation>
</comment>
<evidence type="ECO:0000256" key="4">
    <source>
        <dbReference type="ARBA" id="ARBA00022692"/>
    </source>
</evidence>
<feature type="compositionally biased region" description="Polar residues" evidence="7">
    <location>
        <begin position="654"/>
        <end position="673"/>
    </location>
</feature>
<feature type="transmembrane region" description="Helical" evidence="8">
    <location>
        <begin position="240"/>
        <end position="260"/>
    </location>
</feature>
<evidence type="ECO:0000313" key="10">
    <source>
        <dbReference type="RefSeq" id="XP_014663344.1"/>
    </source>
</evidence>
<keyword evidence="6 8" id="KW-0472">Membrane</keyword>
<dbReference type="PANTHER" id="PTHR10010:SF46">
    <property type="entry name" value="SODIUM-DEPENDENT PHOSPHATE TRANSPORT PROTEIN 2B"/>
    <property type="match status" value="1"/>
</dbReference>